<evidence type="ECO:0000313" key="6">
    <source>
        <dbReference type="Proteomes" id="UP000228934"/>
    </source>
</evidence>
<name>A0A2G9R8D1_AQUCT</name>
<dbReference type="InterPro" id="IPR002433">
    <property type="entry name" value="Orn_de-COase"/>
</dbReference>
<gene>
    <name evidence="5" type="ORF">AB205_0124140</name>
</gene>
<reference evidence="6" key="1">
    <citation type="journal article" date="2017" name="Nat. Commun.">
        <title>The North American bullfrog draft genome provides insight into hormonal regulation of long noncoding RNA.</title>
        <authorList>
            <person name="Hammond S.A."/>
            <person name="Warren R.L."/>
            <person name="Vandervalk B.P."/>
            <person name="Kucuk E."/>
            <person name="Khan H."/>
            <person name="Gibb E.A."/>
            <person name="Pandoh P."/>
            <person name="Kirk H."/>
            <person name="Zhao Y."/>
            <person name="Jones M."/>
            <person name="Mungall A.J."/>
            <person name="Coope R."/>
            <person name="Pleasance S."/>
            <person name="Moore R.A."/>
            <person name="Holt R.A."/>
            <person name="Round J.M."/>
            <person name="Ohora S."/>
            <person name="Walle B.V."/>
            <person name="Veldhoen N."/>
            <person name="Helbing C.C."/>
            <person name="Birol I."/>
        </authorList>
    </citation>
    <scope>NUCLEOTIDE SEQUENCE [LARGE SCALE GENOMIC DNA]</scope>
</reference>
<feature type="non-terminal residue" evidence="5">
    <location>
        <position position="320"/>
    </location>
</feature>
<evidence type="ECO:0000259" key="4">
    <source>
        <dbReference type="Pfam" id="PF02784"/>
    </source>
</evidence>
<dbReference type="CDD" id="cd00622">
    <property type="entry name" value="PLPDE_III_ODC"/>
    <property type="match status" value="1"/>
</dbReference>
<dbReference type="Gene3D" id="3.20.20.10">
    <property type="entry name" value="Alanine racemase"/>
    <property type="match status" value="1"/>
</dbReference>
<dbReference type="PANTHER" id="PTHR11482">
    <property type="entry name" value="ARGININE/DIAMINOPIMELATE/ORNITHINE DECARBOXYLASE"/>
    <property type="match status" value="1"/>
</dbReference>
<dbReference type="InterPro" id="IPR022653">
    <property type="entry name" value="De-COase2_pyr-phos_BS"/>
</dbReference>
<dbReference type="PANTHER" id="PTHR11482:SF42">
    <property type="entry name" value="ORNITHINE DECARBOXYLASE"/>
    <property type="match status" value="1"/>
</dbReference>
<keyword evidence="2" id="KW-0663">Pyridoxal phosphate</keyword>
<sequence>MAFSCRTPTAQQQRTDPLLEVHLVLSEGLLFHHTTTLGAKLRPSLHETPSLTCLSSLLQFVAFFINWACNSERMNSFSFDFSFLEEGFTARDILEQKINAVSFSDDKDAFYVADLGDIVKKHIQWNKLLPRVTPFYAVKCNDSKAVVKTIAILGAGFDCASKAEIQLVQNIGVQPERIIYANPCKQISEIKYAASCGVGKMTFDSEGELMKVAKNHPNAKLVLRIVTDDSKAECPLSMKFGATLKTSRLLLERAKELNIDVIGVSFHVGSGSRDPQTFVQAISDARCVFDMGAELGFNIHLLDIGGGFPGSKNFMPKFEE</sequence>
<dbReference type="AlphaFoldDB" id="A0A2G9R8D1"/>
<dbReference type="PRINTS" id="PR01179">
    <property type="entry name" value="ODADCRBXLASE"/>
</dbReference>
<dbReference type="Proteomes" id="UP000228934">
    <property type="component" value="Unassembled WGS sequence"/>
</dbReference>
<dbReference type="GO" id="GO:0033387">
    <property type="term" value="P:putrescine biosynthetic process from arginine, via ornithine"/>
    <property type="evidence" value="ECO:0007669"/>
    <property type="project" value="TreeGrafter"/>
</dbReference>
<keyword evidence="3" id="KW-0620">Polyamine biosynthesis</keyword>
<dbReference type="InterPro" id="IPR000183">
    <property type="entry name" value="Orn/DAP/Arg_de-COase"/>
</dbReference>
<dbReference type="PROSITE" id="PS00878">
    <property type="entry name" value="ODR_DC_2_1"/>
    <property type="match status" value="1"/>
</dbReference>
<dbReference type="EMBL" id="KV955792">
    <property type="protein sequence ID" value="PIO24124.1"/>
    <property type="molecule type" value="Genomic_DNA"/>
</dbReference>
<evidence type="ECO:0000313" key="5">
    <source>
        <dbReference type="EMBL" id="PIO24124.1"/>
    </source>
</evidence>
<dbReference type="GO" id="GO:0004586">
    <property type="term" value="F:ornithine decarboxylase activity"/>
    <property type="evidence" value="ECO:0007669"/>
    <property type="project" value="TreeGrafter"/>
</dbReference>
<feature type="domain" description="Orn/DAP/Arg decarboxylase 2 N-terminal" evidence="4">
    <location>
        <begin position="115"/>
        <end position="312"/>
    </location>
</feature>
<evidence type="ECO:0000256" key="3">
    <source>
        <dbReference type="ARBA" id="ARBA00023115"/>
    </source>
</evidence>
<dbReference type="InterPro" id="IPR029066">
    <property type="entry name" value="PLP-binding_barrel"/>
</dbReference>
<keyword evidence="1" id="KW-0597">Phosphoprotein</keyword>
<dbReference type="OrthoDB" id="5034579at2759"/>
<proteinExistence type="predicted"/>
<protein>
    <recommendedName>
        <fullName evidence="4">Orn/DAP/Arg decarboxylase 2 N-terminal domain-containing protein</fullName>
    </recommendedName>
</protein>
<dbReference type="FunFam" id="3.20.20.10:FF:000006">
    <property type="entry name" value="Ornithine decarboxylase 1"/>
    <property type="match status" value="1"/>
</dbReference>
<dbReference type="SUPFAM" id="SSF51419">
    <property type="entry name" value="PLP-binding barrel"/>
    <property type="match status" value="1"/>
</dbReference>
<keyword evidence="6" id="KW-1185">Reference proteome</keyword>
<dbReference type="PRINTS" id="PR01182">
    <property type="entry name" value="ORNDCRBXLASE"/>
</dbReference>
<accession>A0A2G9R8D1</accession>
<dbReference type="Pfam" id="PF02784">
    <property type="entry name" value="Orn_Arg_deC_N"/>
    <property type="match status" value="1"/>
</dbReference>
<evidence type="ECO:0000256" key="1">
    <source>
        <dbReference type="ARBA" id="ARBA00022553"/>
    </source>
</evidence>
<organism evidence="5 6">
    <name type="scientific">Aquarana catesbeiana</name>
    <name type="common">American bullfrog</name>
    <name type="synonym">Rana catesbeiana</name>
    <dbReference type="NCBI Taxonomy" id="8400"/>
    <lineage>
        <taxon>Eukaryota</taxon>
        <taxon>Metazoa</taxon>
        <taxon>Chordata</taxon>
        <taxon>Craniata</taxon>
        <taxon>Vertebrata</taxon>
        <taxon>Euteleostomi</taxon>
        <taxon>Amphibia</taxon>
        <taxon>Batrachia</taxon>
        <taxon>Anura</taxon>
        <taxon>Neobatrachia</taxon>
        <taxon>Ranoidea</taxon>
        <taxon>Ranidae</taxon>
        <taxon>Aquarana</taxon>
    </lineage>
</organism>
<dbReference type="InterPro" id="IPR022644">
    <property type="entry name" value="De-COase2_N"/>
</dbReference>
<dbReference type="GO" id="GO:0005737">
    <property type="term" value="C:cytoplasm"/>
    <property type="evidence" value="ECO:0007669"/>
    <property type="project" value="TreeGrafter"/>
</dbReference>
<evidence type="ECO:0000256" key="2">
    <source>
        <dbReference type="ARBA" id="ARBA00022898"/>
    </source>
</evidence>